<feature type="transmembrane region" description="Helical" evidence="1">
    <location>
        <begin position="20"/>
        <end position="41"/>
    </location>
</feature>
<dbReference type="EMBL" id="CATQJL010000223">
    <property type="protein sequence ID" value="CAJ0596742.1"/>
    <property type="molecule type" value="Genomic_DNA"/>
</dbReference>
<keyword evidence="1" id="KW-1133">Transmembrane helix</keyword>
<evidence type="ECO:0000313" key="3">
    <source>
        <dbReference type="Proteomes" id="UP001176961"/>
    </source>
</evidence>
<evidence type="ECO:0000313" key="2">
    <source>
        <dbReference type="EMBL" id="CAJ0596742.1"/>
    </source>
</evidence>
<name>A0AA36GR89_CYLNA</name>
<reference evidence="2" key="1">
    <citation type="submission" date="2023-07" db="EMBL/GenBank/DDBJ databases">
        <authorList>
            <consortium name="CYATHOMIX"/>
        </authorList>
    </citation>
    <scope>NUCLEOTIDE SEQUENCE</scope>
    <source>
        <strain evidence="2">N/A</strain>
    </source>
</reference>
<accession>A0AA36GR89</accession>
<keyword evidence="1" id="KW-0472">Membrane</keyword>
<keyword evidence="3" id="KW-1185">Reference proteome</keyword>
<evidence type="ECO:0000256" key="1">
    <source>
        <dbReference type="SAM" id="Phobius"/>
    </source>
</evidence>
<dbReference type="Proteomes" id="UP001176961">
    <property type="component" value="Unassembled WGS sequence"/>
</dbReference>
<keyword evidence="1" id="KW-0812">Transmembrane</keyword>
<organism evidence="2 3">
    <name type="scientific">Cylicocyclus nassatus</name>
    <name type="common">Nematode worm</name>
    <dbReference type="NCBI Taxonomy" id="53992"/>
    <lineage>
        <taxon>Eukaryota</taxon>
        <taxon>Metazoa</taxon>
        <taxon>Ecdysozoa</taxon>
        <taxon>Nematoda</taxon>
        <taxon>Chromadorea</taxon>
        <taxon>Rhabditida</taxon>
        <taxon>Rhabditina</taxon>
        <taxon>Rhabditomorpha</taxon>
        <taxon>Strongyloidea</taxon>
        <taxon>Strongylidae</taxon>
        <taxon>Cylicocyclus</taxon>
    </lineage>
</organism>
<protein>
    <submittedName>
        <fullName evidence="2">Uncharacterized protein</fullName>
    </submittedName>
</protein>
<comment type="caution">
    <text evidence="2">The sequence shown here is derived from an EMBL/GenBank/DDBJ whole genome shotgun (WGS) entry which is preliminary data.</text>
</comment>
<proteinExistence type="predicted"/>
<gene>
    <name evidence="2" type="ORF">CYNAS_LOCUS8725</name>
</gene>
<dbReference type="AlphaFoldDB" id="A0AA36GR89"/>
<sequence length="114" mass="13375">MDYYALLMNAAQISDVSMALVTQLLCVFLLVNVVSCHYLWFDMPSPQKLSDGAESLYEDEPLQQMQKRFRVKYIRELGRLPEDHHLQPLRLWASPTSPQDHLINLYNILRRVVK</sequence>